<dbReference type="EMBL" id="BART01040097">
    <property type="protein sequence ID" value="GAH26045.1"/>
    <property type="molecule type" value="Genomic_DNA"/>
</dbReference>
<protein>
    <submittedName>
        <fullName evidence="1">Uncharacterized protein</fullName>
    </submittedName>
</protein>
<reference evidence="1" key="1">
    <citation type="journal article" date="2014" name="Front. Microbiol.">
        <title>High frequency of phylogenetically diverse reductive dehalogenase-homologous genes in deep subseafloor sedimentary metagenomes.</title>
        <authorList>
            <person name="Kawai M."/>
            <person name="Futagami T."/>
            <person name="Toyoda A."/>
            <person name="Takaki Y."/>
            <person name="Nishi S."/>
            <person name="Hori S."/>
            <person name="Arai W."/>
            <person name="Tsubouchi T."/>
            <person name="Morono Y."/>
            <person name="Uchiyama I."/>
            <person name="Ito T."/>
            <person name="Fujiyama A."/>
            <person name="Inagaki F."/>
            <person name="Takami H."/>
        </authorList>
    </citation>
    <scope>NUCLEOTIDE SEQUENCE</scope>
    <source>
        <strain evidence="1">Expedition CK06-06</strain>
    </source>
</reference>
<organism evidence="1">
    <name type="scientific">marine sediment metagenome</name>
    <dbReference type="NCBI Taxonomy" id="412755"/>
    <lineage>
        <taxon>unclassified sequences</taxon>
        <taxon>metagenomes</taxon>
        <taxon>ecological metagenomes</taxon>
    </lineage>
</organism>
<gene>
    <name evidence="1" type="ORF">S01H4_65487</name>
</gene>
<feature type="non-terminal residue" evidence="1">
    <location>
        <position position="86"/>
    </location>
</feature>
<accession>X1F0F6</accession>
<dbReference type="AlphaFoldDB" id="X1F0F6"/>
<proteinExistence type="predicted"/>
<comment type="caution">
    <text evidence="1">The sequence shown here is derived from an EMBL/GenBank/DDBJ whole genome shotgun (WGS) entry which is preliminary data.</text>
</comment>
<evidence type="ECO:0000313" key="1">
    <source>
        <dbReference type="EMBL" id="GAH26045.1"/>
    </source>
</evidence>
<name>X1F0F6_9ZZZZ</name>
<sequence length="86" mass="10009">MNEREWVETVRADIEAHLPKKRITVRTGYRLPYAREVFSYQSNSNEPALEQSHRYQTDLLISEQLVGTDDWAPRVVVEFKLGSVTS</sequence>